<feature type="domain" description="BTB" evidence="1">
    <location>
        <begin position="26"/>
        <end position="93"/>
    </location>
</feature>
<dbReference type="InterPro" id="IPR000210">
    <property type="entry name" value="BTB/POZ_dom"/>
</dbReference>
<dbReference type="InterPro" id="IPR011705">
    <property type="entry name" value="BACK"/>
</dbReference>
<evidence type="ECO:0000259" key="1">
    <source>
        <dbReference type="PROSITE" id="PS50097"/>
    </source>
</evidence>
<organism evidence="2 3">
    <name type="scientific">Gigaspora rosea</name>
    <dbReference type="NCBI Taxonomy" id="44941"/>
    <lineage>
        <taxon>Eukaryota</taxon>
        <taxon>Fungi</taxon>
        <taxon>Fungi incertae sedis</taxon>
        <taxon>Mucoromycota</taxon>
        <taxon>Glomeromycotina</taxon>
        <taxon>Glomeromycetes</taxon>
        <taxon>Diversisporales</taxon>
        <taxon>Gigasporaceae</taxon>
        <taxon>Gigaspora</taxon>
    </lineage>
</organism>
<dbReference type="Proteomes" id="UP000266673">
    <property type="component" value="Unassembled WGS sequence"/>
</dbReference>
<accession>A0A397UGQ3</accession>
<dbReference type="PROSITE" id="PS50097">
    <property type="entry name" value="BTB"/>
    <property type="match status" value="1"/>
</dbReference>
<sequence length="216" mass="25359">MSQTSIKLLEHFSNDFAQFLESEYDYNVVVKVGDQNFKLHSLVLYQRSSFFRKELSTANKQNNIIKITLTHTSVEYFKILIKYIYTGTIPLENVEPSTIFDLLVSSNKLGLAELVEYIQFYLIDNKASWLRLKFTQVYSTSFQENNFKHLQTFCTYILAKHPNLIFDSDDFTSIQENALITLLKRDDLQIEESKIWNKQIHQTCLLILNNGLMKIF</sequence>
<dbReference type="InterPro" id="IPR052407">
    <property type="entry name" value="BTB_POZ_domain_cont_9"/>
</dbReference>
<dbReference type="InterPro" id="IPR011333">
    <property type="entry name" value="SKP1/BTB/POZ_sf"/>
</dbReference>
<dbReference type="Gene3D" id="3.30.710.10">
    <property type="entry name" value="Potassium Channel Kv1.1, Chain A"/>
    <property type="match status" value="1"/>
</dbReference>
<evidence type="ECO:0000313" key="3">
    <source>
        <dbReference type="Proteomes" id="UP000266673"/>
    </source>
</evidence>
<dbReference type="OrthoDB" id="5979808at2759"/>
<name>A0A397UGQ3_9GLOM</name>
<evidence type="ECO:0000313" key="2">
    <source>
        <dbReference type="EMBL" id="RIB09360.1"/>
    </source>
</evidence>
<dbReference type="Pfam" id="PF00651">
    <property type="entry name" value="BTB"/>
    <property type="match status" value="1"/>
</dbReference>
<reference evidence="2 3" key="1">
    <citation type="submission" date="2018-06" db="EMBL/GenBank/DDBJ databases">
        <title>Comparative genomics reveals the genomic features of Rhizophagus irregularis, R. cerebriforme, R. diaphanum and Gigaspora rosea, and their symbiotic lifestyle signature.</title>
        <authorList>
            <person name="Morin E."/>
            <person name="San Clemente H."/>
            <person name="Chen E.C.H."/>
            <person name="De La Providencia I."/>
            <person name="Hainaut M."/>
            <person name="Kuo A."/>
            <person name="Kohler A."/>
            <person name="Murat C."/>
            <person name="Tang N."/>
            <person name="Roy S."/>
            <person name="Loubradou J."/>
            <person name="Henrissat B."/>
            <person name="Grigoriev I.V."/>
            <person name="Corradi N."/>
            <person name="Roux C."/>
            <person name="Martin F.M."/>
        </authorList>
    </citation>
    <scope>NUCLEOTIDE SEQUENCE [LARGE SCALE GENOMIC DNA]</scope>
    <source>
        <strain evidence="2 3">DAOM 194757</strain>
    </source>
</reference>
<gene>
    <name evidence="2" type="ORF">C2G38_274408</name>
</gene>
<keyword evidence="3" id="KW-1185">Reference proteome</keyword>
<dbReference type="AlphaFoldDB" id="A0A397UGQ3"/>
<dbReference type="CDD" id="cd18186">
    <property type="entry name" value="BTB_POZ_ZBTB_KLHL-like"/>
    <property type="match status" value="1"/>
</dbReference>
<dbReference type="SMART" id="SM00225">
    <property type="entry name" value="BTB"/>
    <property type="match status" value="1"/>
</dbReference>
<proteinExistence type="predicted"/>
<protein>
    <submittedName>
        <fullName evidence="2">BTB/POZ protein</fullName>
    </submittedName>
</protein>
<dbReference type="PANTHER" id="PTHR46306">
    <property type="entry name" value="BTB/POZ DOMAIN-CONTAINING PROTEIN 9"/>
    <property type="match status" value="1"/>
</dbReference>
<dbReference type="Pfam" id="PF07707">
    <property type="entry name" value="BACK"/>
    <property type="match status" value="1"/>
</dbReference>
<dbReference type="GO" id="GO:0005737">
    <property type="term" value="C:cytoplasm"/>
    <property type="evidence" value="ECO:0007669"/>
    <property type="project" value="TreeGrafter"/>
</dbReference>
<dbReference type="PANTHER" id="PTHR46306:SF1">
    <property type="entry name" value="BTB_POZ DOMAIN-CONTAINING PROTEIN 9"/>
    <property type="match status" value="1"/>
</dbReference>
<comment type="caution">
    <text evidence="2">The sequence shown here is derived from an EMBL/GenBank/DDBJ whole genome shotgun (WGS) entry which is preliminary data.</text>
</comment>
<dbReference type="SUPFAM" id="SSF54695">
    <property type="entry name" value="POZ domain"/>
    <property type="match status" value="1"/>
</dbReference>
<dbReference type="EMBL" id="QKWP01001385">
    <property type="protein sequence ID" value="RIB09360.1"/>
    <property type="molecule type" value="Genomic_DNA"/>
</dbReference>